<organism evidence="2 3">
    <name type="scientific">Candidatus Cardinium hertigii</name>
    <dbReference type="NCBI Taxonomy" id="247481"/>
    <lineage>
        <taxon>Bacteria</taxon>
        <taxon>Pseudomonadati</taxon>
        <taxon>Bacteroidota</taxon>
        <taxon>Cytophagia</taxon>
        <taxon>Cytophagales</taxon>
        <taxon>Amoebophilaceae</taxon>
        <taxon>Candidatus Cardinium</taxon>
    </lineage>
</organism>
<feature type="region of interest" description="Disordered" evidence="1">
    <location>
        <begin position="39"/>
        <end position="136"/>
    </location>
</feature>
<sequence length="211" mass="23479">MSSLIKELYRRVIEILNFKRNIIPLLFCSTVMLAENCDEASTSNKQKKKLQPTAKAGNMAAENCDEASANKQQKKLQPTAKAGNMAAENCDEASANKQQKKLQPTAKAGNMAAENCDEASANKQQKKPKPTAKAIAEEKLEKIKRIAEEARKEAEAKKESGEKAMEILKKIVYAENQEKAVEQMEKEYKEGNYITCIELYNLVCGTYGLIP</sequence>
<evidence type="ECO:0000313" key="2">
    <source>
        <dbReference type="EMBL" id="AWN81406.1"/>
    </source>
</evidence>
<dbReference type="Proteomes" id="UP000245872">
    <property type="component" value="Chromosome"/>
</dbReference>
<evidence type="ECO:0000313" key="3">
    <source>
        <dbReference type="Proteomes" id="UP000245872"/>
    </source>
</evidence>
<protein>
    <submittedName>
        <fullName evidence="2">Uncharacterized protein</fullName>
    </submittedName>
</protein>
<dbReference type="EMBL" id="CP029619">
    <property type="protein sequence ID" value="AWN81406.1"/>
    <property type="molecule type" value="Genomic_DNA"/>
</dbReference>
<dbReference type="KEGG" id="cher:DK880_00068"/>
<dbReference type="AlphaFoldDB" id="A0A2Z3LBT8"/>
<keyword evidence="3" id="KW-1185">Reference proteome</keyword>
<reference evidence="2 3" key="1">
    <citation type="submission" date="2018-05" db="EMBL/GenBank/DDBJ databases">
        <title>Candidatus Cardinium hertigii Genome Assembly.</title>
        <authorList>
            <person name="Showmaker K.C."/>
            <person name="Walden K.O."/>
            <person name="Fields C.J."/>
            <person name="Lambert K.N."/>
            <person name="Hudson M.E."/>
        </authorList>
    </citation>
    <scope>NUCLEOTIDE SEQUENCE [LARGE SCALE GENOMIC DNA]</scope>
    <source>
        <strain evidence="3">cHgTN10</strain>
    </source>
</reference>
<name>A0A2Z3LBT8_9BACT</name>
<proteinExistence type="predicted"/>
<evidence type="ECO:0000256" key="1">
    <source>
        <dbReference type="SAM" id="MobiDB-lite"/>
    </source>
</evidence>
<gene>
    <name evidence="2" type="ORF">DK880_00068</name>
</gene>
<accession>A0A2Z3LBT8</accession>